<dbReference type="GO" id="GO:0016491">
    <property type="term" value="F:oxidoreductase activity"/>
    <property type="evidence" value="ECO:0007669"/>
    <property type="project" value="InterPro"/>
</dbReference>
<feature type="transmembrane region" description="Helical" evidence="1">
    <location>
        <begin position="6"/>
        <end position="26"/>
    </location>
</feature>
<dbReference type="AlphaFoldDB" id="A0A386WC55"/>
<keyword evidence="1" id="KW-1133">Transmembrane helix</keyword>
<dbReference type="InterPro" id="IPR036249">
    <property type="entry name" value="Thioredoxin-like_sf"/>
</dbReference>
<evidence type="ECO:0000313" key="4">
    <source>
        <dbReference type="Proteomes" id="UP000267804"/>
    </source>
</evidence>
<dbReference type="RefSeq" id="WP_120568516.1">
    <property type="nucleotide sequence ID" value="NZ_CP024087.1"/>
</dbReference>
<accession>A0A386WC55</accession>
<dbReference type="KEGG" id="mtua:CSH63_00350"/>
<evidence type="ECO:0000313" key="3">
    <source>
        <dbReference type="EMBL" id="AYF25936.1"/>
    </source>
</evidence>
<dbReference type="CDD" id="cd02966">
    <property type="entry name" value="TlpA_like_family"/>
    <property type="match status" value="1"/>
</dbReference>
<evidence type="ECO:0000256" key="1">
    <source>
        <dbReference type="SAM" id="Phobius"/>
    </source>
</evidence>
<dbReference type="InterPro" id="IPR013740">
    <property type="entry name" value="Redoxin"/>
</dbReference>
<sequence length="182" mass="18847">MAYLAAAVIVVGIIGLLNLVLTFGVIRRLREHTVRLTGVEAGHGHSDQIMLGAGSTVAPFQAVTEDGVTVTRDGLTGRTLVAFFSPDCTPCRERMPQFIRYAAEHPGGRDHVVGVVVSDRDAAGEYVAALTPVARVVVEPDGGPLCTAFGVQGFPAIGLIDESGVVVASGSLIEDLSAPVVG</sequence>
<protein>
    <recommendedName>
        <fullName evidence="2">Thioredoxin domain-containing protein</fullName>
    </recommendedName>
</protein>
<feature type="domain" description="Thioredoxin" evidence="2">
    <location>
        <begin position="51"/>
        <end position="182"/>
    </location>
</feature>
<name>A0A386WC55_9ACTN</name>
<proteinExistence type="predicted"/>
<gene>
    <name evidence="3" type="ORF">CSH63_00350</name>
</gene>
<dbReference type="InterPro" id="IPR013766">
    <property type="entry name" value="Thioredoxin_domain"/>
</dbReference>
<dbReference type="EMBL" id="CP024087">
    <property type="protein sequence ID" value="AYF25936.1"/>
    <property type="molecule type" value="Genomic_DNA"/>
</dbReference>
<keyword evidence="1" id="KW-0472">Membrane</keyword>
<organism evidence="3 4">
    <name type="scientific">Micromonospora tulbaghiae</name>
    <dbReference type="NCBI Taxonomy" id="479978"/>
    <lineage>
        <taxon>Bacteria</taxon>
        <taxon>Bacillati</taxon>
        <taxon>Actinomycetota</taxon>
        <taxon>Actinomycetes</taxon>
        <taxon>Micromonosporales</taxon>
        <taxon>Micromonosporaceae</taxon>
        <taxon>Micromonospora</taxon>
    </lineage>
</organism>
<dbReference type="Proteomes" id="UP000267804">
    <property type="component" value="Chromosome"/>
</dbReference>
<evidence type="ECO:0000259" key="2">
    <source>
        <dbReference type="PROSITE" id="PS51352"/>
    </source>
</evidence>
<dbReference type="Gene3D" id="3.40.30.10">
    <property type="entry name" value="Glutaredoxin"/>
    <property type="match status" value="1"/>
</dbReference>
<dbReference type="PROSITE" id="PS51352">
    <property type="entry name" value="THIOREDOXIN_2"/>
    <property type="match status" value="1"/>
</dbReference>
<keyword evidence="1" id="KW-0812">Transmembrane</keyword>
<reference evidence="3 4" key="1">
    <citation type="submission" date="2017-10" db="EMBL/GenBank/DDBJ databases">
        <title>Integration of genomic and chemical information greatly accelerates assignment of the full stereostructure of myelolactone, a potent inhibitor of myeloma from a marine-derived Micromonospora.</title>
        <authorList>
            <person name="Kim M.C."/>
            <person name="Machado H."/>
            <person name="Jensen P.R."/>
            <person name="Fenical W."/>
        </authorList>
    </citation>
    <scope>NUCLEOTIDE SEQUENCE [LARGE SCALE GENOMIC DNA]</scope>
    <source>
        <strain evidence="3 4">CNY-010</strain>
    </source>
</reference>
<dbReference type="Pfam" id="PF08534">
    <property type="entry name" value="Redoxin"/>
    <property type="match status" value="1"/>
</dbReference>
<dbReference type="SUPFAM" id="SSF52833">
    <property type="entry name" value="Thioredoxin-like"/>
    <property type="match status" value="1"/>
</dbReference>